<evidence type="ECO:0000256" key="4">
    <source>
        <dbReference type="ARBA" id="ARBA00022690"/>
    </source>
</evidence>
<dbReference type="STRING" id="43179.ENSSTOP00000014648"/>
<reference evidence="7" key="2">
    <citation type="submission" date="2025-08" db="UniProtKB">
        <authorList>
            <consortium name="Ensembl"/>
        </authorList>
    </citation>
    <scope>IDENTIFICATION</scope>
</reference>
<dbReference type="Ensembl" id="ENSSTOT00000016359.3">
    <property type="protein sequence ID" value="ENSSTOP00000014648.3"/>
    <property type="gene ID" value="ENSSTOG00000016358.3"/>
</dbReference>
<name>I3MRE6_ICTTR</name>
<dbReference type="InterPro" id="IPR042185">
    <property type="entry name" value="Serpin_sf_2"/>
</dbReference>
<evidence type="ECO:0000256" key="2">
    <source>
        <dbReference type="ARBA" id="ARBA00006426"/>
    </source>
</evidence>
<dbReference type="InterPro" id="IPR036186">
    <property type="entry name" value="Serpin_sf"/>
</dbReference>
<evidence type="ECO:0000313" key="7">
    <source>
        <dbReference type="Ensembl" id="ENSSTOP00000014648.3"/>
    </source>
</evidence>
<dbReference type="FunCoup" id="I3MRE6">
    <property type="interactions" value="137"/>
</dbReference>
<evidence type="ECO:0000256" key="1">
    <source>
        <dbReference type="ARBA" id="ARBA00004496"/>
    </source>
</evidence>
<dbReference type="GO" id="GO:0005829">
    <property type="term" value="C:cytosol"/>
    <property type="evidence" value="ECO:0007669"/>
    <property type="project" value="UniProtKB-ARBA"/>
</dbReference>
<keyword evidence="8" id="KW-1185">Reference proteome</keyword>
<dbReference type="FunFam" id="2.30.39.10:FF:000071">
    <property type="entry name" value="Serpin B3"/>
    <property type="match status" value="1"/>
</dbReference>
<dbReference type="HOGENOM" id="CLU_023330_0_2_1"/>
<dbReference type="GO" id="GO:0005615">
    <property type="term" value="C:extracellular space"/>
    <property type="evidence" value="ECO:0007669"/>
    <property type="project" value="InterPro"/>
</dbReference>
<dbReference type="CDD" id="cd19956">
    <property type="entry name" value="serpinB"/>
    <property type="match status" value="1"/>
</dbReference>
<evidence type="ECO:0000313" key="8">
    <source>
        <dbReference type="Proteomes" id="UP000005215"/>
    </source>
</evidence>
<dbReference type="GO" id="GO:0004867">
    <property type="term" value="F:serine-type endopeptidase inhibitor activity"/>
    <property type="evidence" value="ECO:0007669"/>
    <property type="project" value="UniProtKB-KW"/>
</dbReference>
<dbReference type="SUPFAM" id="SSF56574">
    <property type="entry name" value="Serpins"/>
    <property type="match status" value="1"/>
</dbReference>
<dbReference type="GeneTree" id="ENSGT00940000154520"/>
<evidence type="ECO:0000256" key="5">
    <source>
        <dbReference type="ARBA" id="ARBA00022900"/>
    </source>
</evidence>
<reference evidence="7" key="3">
    <citation type="submission" date="2025-09" db="UniProtKB">
        <authorList>
            <consortium name="Ensembl"/>
        </authorList>
    </citation>
    <scope>IDENTIFICATION</scope>
</reference>
<feature type="domain" description="Serpin" evidence="6">
    <location>
        <begin position="13"/>
        <end position="412"/>
    </location>
</feature>
<dbReference type="eggNOG" id="KOG2392">
    <property type="taxonomic scope" value="Eukaryota"/>
</dbReference>
<comment type="similarity">
    <text evidence="2">Belongs to the serpin family. Ov-serpin subfamily.</text>
</comment>
<dbReference type="Gene3D" id="3.30.497.10">
    <property type="entry name" value="Antithrombin, subunit I, domain 2"/>
    <property type="match status" value="1"/>
</dbReference>
<reference evidence="8" key="1">
    <citation type="submission" date="2011-11" db="EMBL/GenBank/DDBJ databases">
        <title>The Draft Genome of Spermophilus tridecemlineatus.</title>
        <authorList>
            <consortium name="The Broad Institute Genome Assembly &amp; Analysis Group"/>
            <consortium name="Computational R&amp;D Group"/>
            <consortium name="and Sequencing Platform"/>
            <person name="Di Palma F."/>
            <person name="Alfoldi J."/>
            <person name="Johnson J."/>
            <person name="Berlin A."/>
            <person name="Gnerre S."/>
            <person name="Jaffe D."/>
            <person name="MacCallum I."/>
            <person name="Young S."/>
            <person name="Walker B.J."/>
            <person name="Lindblad-Toh K."/>
        </authorList>
    </citation>
    <scope>NUCLEOTIDE SEQUENCE [LARGE SCALE GENOMIC DNA]</scope>
</reference>
<dbReference type="GO" id="GO:0002020">
    <property type="term" value="F:protease binding"/>
    <property type="evidence" value="ECO:0007669"/>
    <property type="project" value="UniProtKB-ARBA"/>
</dbReference>
<dbReference type="AlphaFoldDB" id="I3MRE6"/>
<keyword evidence="3" id="KW-0963">Cytoplasm</keyword>
<accession>I3MRE6</accession>
<evidence type="ECO:0000256" key="3">
    <source>
        <dbReference type="ARBA" id="ARBA00022490"/>
    </source>
</evidence>
<keyword evidence="4" id="KW-0646">Protease inhibitor</keyword>
<sequence length="412" mass="46895">MSSLSVANTKFTLDLFRKLRKDGDNVFYSPVSILSALAMLDLGARGNTALQMEKVLHFNEITEKATKKPTAPHNISGLEQRISWKKLNHLFWMLKAGESGNVHQEIQKFLTELNKPSEAYNLKIANRVYGEKEFQFLQEYLDGIKKFYLATVESLDFKNAAEESRKRINSWVESQTNEKIKDLFPSGTIDQNTRLVLVNAVYFKGRWDKEFKKEWTTEAKFWQNKNVSKSVQMMAKSGHFNFAFLEDVQAKILEMPYKGNDLSMVLLLPNEADGLQELEDKLTAEKLMEWTSPRSMEMTNVNVHLPRFKVEETYNLKTMLSAMGMEDVFCPQKADLSGMTGTQGLSVSKVVHKSFVEVNEEGTEAAATTGIVVKATSAPMPAISFYCDHPFLFFIKQNKTHSILFFGRVSSP</sequence>
<organism evidence="7 8">
    <name type="scientific">Ictidomys tridecemlineatus</name>
    <name type="common">Thirteen-lined ground squirrel</name>
    <name type="synonym">Spermophilus tridecemlineatus</name>
    <dbReference type="NCBI Taxonomy" id="43179"/>
    <lineage>
        <taxon>Eukaryota</taxon>
        <taxon>Metazoa</taxon>
        <taxon>Chordata</taxon>
        <taxon>Craniata</taxon>
        <taxon>Vertebrata</taxon>
        <taxon>Euteleostomi</taxon>
        <taxon>Mammalia</taxon>
        <taxon>Eutheria</taxon>
        <taxon>Euarchontoglires</taxon>
        <taxon>Glires</taxon>
        <taxon>Rodentia</taxon>
        <taxon>Sciuromorpha</taxon>
        <taxon>Sciuridae</taxon>
        <taxon>Xerinae</taxon>
        <taxon>Marmotini</taxon>
        <taxon>Ictidomys</taxon>
    </lineage>
</organism>
<dbReference type="PANTHER" id="PTHR11461">
    <property type="entry name" value="SERINE PROTEASE INHIBITOR, SERPIN"/>
    <property type="match status" value="1"/>
</dbReference>
<proteinExistence type="inferred from homology"/>
<dbReference type="Gene3D" id="2.30.39.10">
    <property type="entry name" value="Alpha-1-antitrypsin, domain 1"/>
    <property type="match status" value="1"/>
</dbReference>
<dbReference type="InterPro" id="IPR023795">
    <property type="entry name" value="Serpin_CS"/>
</dbReference>
<dbReference type="FunFam" id="3.30.497.10:FF:000004">
    <property type="entry name" value="Serpin family B member 1"/>
    <property type="match status" value="1"/>
</dbReference>
<dbReference type="InParanoid" id="I3MRE6"/>
<dbReference type="SMART" id="SM00093">
    <property type="entry name" value="SERPIN"/>
    <property type="match status" value="1"/>
</dbReference>
<comment type="subcellular location">
    <subcellularLocation>
        <location evidence="1">Cytoplasm</location>
    </subcellularLocation>
</comment>
<keyword evidence="5" id="KW-0722">Serine protease inhibitor</keyword>
<dbReference type="PROSITE" id="PS00284">
    <property type="entry name" value="SERPIN"/>
    <property type="match status" value="1"/>
</dbReference>
<dbReference type="InterPro" id="IPR000215">
    <property type="entry name" value="Serpin_fam"/>
</dbReference>
<dbReference type="InterPro" id="IPR042178">
    <property type="entry name" value="Serpin_sf_1"/>
</dbReference>
<gene>
    <name evidence="7" type="primary">LOC101972849</name>
</gene>
<dbReference type="PANTHER" id="PTHR11461:SF186">
    <property type="entry name" value="SERPIN B4"/>
    <property type="match status" value="1"/>
</dbReference>
<dbReference type="EMBL" id="AGTP01028247">
    <property type="status" value="NOT_ANNOTATED_CDS"/>
    <property type="molecule type" value="Genomic_DNA"/>
</dbReference>
<protein>
    <submittedName>
        <fullName evidence="7">Serpin B4</fullName>
    </submittedName>
</protein>
<dbReference type="InterPro" id="IPR023796">
    <property type="entry name" value="Serpin_dom"/>
</dbReference>
<dbReference type="Pfam" id="PF00079">
    <property type="entry name" value="Serpin"/>
    <property type="match status" value="1"/>
</dbReference>
<dbReference type="Proteomes" id="UP000005215">
    <property type="component" value="Unassembled WGS sequence"/>
</dbReference>
<evidence type="ECO:0000259" key="6">
    <source>
        <dbReference type="SMART" id="SM00093"/>
    </source>
</evidence>